<reference evidence="4" key="1">
    <citation type="submission" date="2016-06" db="UniProtKB">
        <authorList>
            <consortium name="WormBaseParasite"/>
        </authorList>
    </citation>
    <scope>IDENTIFICATION</scope>
</reference>
<evidence type="ECO:0000256" key="1">
    <source>
        <dbReference type="SAM" id="MobiDB-lite"/>
    </source>
</evidence>
<name>A0A183L279_9TREM</name>
<dbReference type="WBParaSite" id="SCUD_0002143301-mRNA-1">
    <property type="protein sequence ID" value="SCUD_0002143301-mRNA-1"/>
    <property type="gene ID" value="SCUD_0002143301"/>
</dbReference>
<dbReference type="AlphaFoldDB" id="A0A183L279"/>
<sequence length="59" mass="6657">MSSLRAESGTDNHGTNSKSDISNSRFYRTVQNILCQQFRGATQAMDVANRLSYTTQEIR</sequence>
<feature type="region of interest" description="Disordered" evidence="1">
    <location>
        <begin position="1"/>
        <end position="22"/>
    </location>
</feature>
<gene>
    <name evidence="2" type="ORF">SCUD_LOCUS21429</name>
</gene>
<evidence type="ECO:0000313" key="3">
    <source>
        <dbReference type="Proteomes" id="UP000279833"/>
    </source>
</evidence>
<evidence type="ECO:0000313" key="4">
    <source>
        <dbReference type="WBParaSite" id="SCUD_0002143301-mRNA-1"/>
    </source>
</evidence>
<organism evidence="4">
    <name type="scientific">Schistosoma curassoni</name>
    <dbReference type="NCBI Taxonomy" id="6186"/>
    <lineage>
        <taxon>Eukaryota</taxon>
        <taxon>Metazoa</taxon>
        <taxon>Spiralia</taxon>
        <taxon>Lophotrochozoa</taxon>
        <taxon>Platyhelminthes</taxon>
        <taxon>Trematoda</taxon>
        <taxon>Digenea</taxon>
        <taxon>Strigeidida</taxon>
        <taxon>Schistosomatoidea</taxon>
        <taxon>Schistosomatidae</taxon>
        <taxon>Schistosoma</taxon>
    </lineage>
</organism>
<evidence type="ECO:0000313" key="2">
    <source>
        <dbReference type="EMBL" id="VDP75413.1"/>
    </source>
</evidence>
<reference evidence="2 3" key="2">
    <citation type="submission" date="2018-11" db="EMBL/GenBank/DDBJ databases">
        <authorList>
            <consortium name="Pathogen Informatics"/>
        </authorList>
    </citation>
    <scope>NUCLEOTIDE SEQUENCE [LARGE SCALE GENOMIC DNA]</scope>
    <source>
        <strain evidence="2">Dakar</strain>
        <strain evidence="3">Dakar, Senegal</strain>
    </source>
</reference>
<dbReference type="EMBL" id="UZAK01046507">
    <property type="protein sequence ID" value="VDP75413.1"/>
    <property type="molecule type" value="Genomic_DNA"/>
</dbReference>
<dbReference type="Proteomes" id="UP000279833">
    <property type="component" value="Unassembled WGS sequence"/>
</dbReference>
<proteinExistence type="predicted"/>
<protein>
    <submittedName>
        <fullName evidence="2 4">Uncharacterized protein</fullName>
    </submittedName>
</protein>
<keyword evidence="3" id="KW-1185">Reference proteome</keyword>
<accession>A0A183L279</accession>